<dbReference type="CDD" id="cd07247">
    <property type="entry name" value="SgaA_N_like"/>
    <property type="match status" value="1"/>
</dbReference>
<organism evidence="2 3">
    <name type="scientific">Sandarakinorhabdus cyanobacteriorum</name>
    <dbReference type="NCBI Taxonomy" id="1981098"/>
    <lineage>
        <taxon>Bacteria</taxon>
        <taxon>Pseudomonadati</taxon>
        <taxon>Pseudomonadota</taxon>
        <taxon>Alphaproteobacteria</taxon>
        <taxon>Sphingomonadales</taxon>
        <taxon>Sphingosinicellaceae</taxon>
        <taxon>Sandarakinorhabdus</taxon>
    </lineage>
</organism>
<dbReference type="Pfam" id="PF00903">
    <property type="entry name" value="Glyoxalase"/>
    <property type="match status" value="1"/>
</dbReference>
<dbReference type="AlphaFoldDB" id="A0A255YJG1"/>
<dbReference type="PANTHER" id="PTHR33993">
    <property type="entry name" value="GLYOXALASE-RELATED"/>
    <property type="match status" value="1"/>
</dbReference>
<dbReference type="PROSITE" id="PS51819">
    <property type="entry name" value="VOC"/>
    <property type="match status" value="1"/>
</dbReference>
<evidence type="ECO:0000259" key="1">
    <source>
        <dbReference type="PROSITE" id="PS51819"/>
    </source>
</evidence>
<evidence type="ECO:0000313" key="3">
    <source>
        <dbReference type="Proteomes" id="UP000216991"/>
    </source>
</evidence>
<dbReference type="Gene3D" id="3.10.180.10">
    <property type="entry name" value="2,3-Dihydroxybiphenyl 1,2-Dioxygenase, domain 1"/>
    <property type="match status" value="1"/>
</dbReference>
<dbReference type="Proteomes" id="UP000216991">
    <property type="component" value="Unassembled WGS sequence"/>
</dbReference>
<protein>
    <recommendedName>
        <fullName evidence="1">VOC domain-containing protein</fullName>
    </recommendedName>
</protein>
<accession>A0A255YJG1</accession>
<dbReference type="PANTHER" id="PTHR33993:SF2">
    <property type="entry name" value="VOC DOMAIN-CONTAINING PROTEIN"/>
    <property type="match status" value="1"/>
</dbReference>
<dbReference type="OrthoDB" id="9796521at2"/>
<keyword evidence="3" id="KW-1185">Reference proteome</keyword>
<dbReference type="InterPro" id="IPR037523">
    <property type="entry name" value="VOC_core"/>
</dbReference>
<dbReference type="InterPro" id="IPR052164">
    <property type="entry name" value="Anthracycline_SecMetBiosynth"/>
</dbReference>
<sequence length="117" mass="12515">MIGWFEIPVTDLARASRFYAAVLGRRLTNDTVDGYAMAMFDGPDGPEGALVKGDVYVPGKAGPILYFRVEDVDAVLARAVAAGGRVLYPKKDIGPAGWVGEFEDSEGNRIALIQPKG</sequence>
<dbReference type="InterPro" id="IPR029068">
    <property type="entry name" value="Glyas_Bleomycin-R_OHBP_Dase"/>
</dbReference>
<dbReference type="SUPFAM" id="SSF54593">
    <property type="entry name" value="Glyoxalase/Bleomycin resistance protein/Dihydroxybiphenyl dioxygenase"/>
    <property type="match status" value="1"/>
</dbReference>
<evidence type="ECO:0000313" key="2">
    <source>
        <dbReference type="EMBL" id="OYQ29309.1"/>
    </source>
</evidence>
<name>A0A255YJG1_9SPHN</name>
<proteinExistence type="predicted"/>
<reference evidence="2 3" key="1">
    <citation type="submission" date="2017-07" db="EMBL/GenBank/DDBJ databases">
        <title>Sandarakinorhabdus cyanobacteriorum sp. nov., a novel bacterium isolated from cyanobacterial aggregates in a eutrophic lake.</title>
        <authorList>
            <person name="Cai H."/>
        </authorList>
    </citation>
    <scope>NUCLEOTIDE SEQUENCE [LARGE SCALE GENOMIC DNA]</scope>
    <source>
        <strain evidence="2 3">TH057</strain>
    </source>
</reference>
<feature type="domain" description="VOC" evidence="1">
    <location>
        <begin position="1"/>
        <end position="115"/>
    </location>
</feature>
<dbReference type="EMBL" id="NOXT01000106">
    <property type="protein sequence ID" value="OYQ29309.1"/>
    <property type="molecule type" value="Genomic_DNA"/>
</dbReference>
<dbReference type="InterPro" id="IPR004360">
    <property type="entry name" value="Glyas_Fos-R_dOase_dom"/>
</dbReference>
<gene>
    <name evidence="2" type="ORF">CHU93_07930</name>
</gene>
<comment type="caution">
    <text evidence="2">The sequence shown here is derived from an EMBL/GenBank/DDBJ whole genome shotgun (WGS) entry which is preliminary data.</text>
</comment>